<dbReference type="GO" id="GO:0000160">
    <property type="term" value="P:phosphorelay signal transduction system"/>
    <property type="evidence" value="ECO:0007669"/>
    <property type="project" value="InterPro"/>
</dbReference>
<dbReference type="SMART" id="SM00448">
    <property type="entry name" value="REC"/>
    <property type="match status" value="1"/>
</dbReference>
<dbReference type="InterPro" id="IPR050595">
    <property type="entry name" value="Bact_response_regulator"/>
</dbReference>
<evidence type="ECO:0000256" key="4">
    <source>
        <dbReference type="PROSITE-ProRule" id="PRU00169"/>
    </source>
</evidence>
<dbReference type="InterPro" id="IPR007492">
    <property type="entry name" value="LytTR_DNA-bd_dom"/>
</dbReference>
<organism evidence="6 7">
    <name type="scientific">Candidatus Allocopromorpha excrementipullorum</name>
    <dbReference type="NCBI Taxonomy" id="2840743"/>
    <lineage>
        <taxon>Bacteria</taxon>
        <taxon>Bacillati</taxon>
        <taxon>Bacillota</taxon>
        <taxon>Clostridia</taxon>
        <taxon>Eubacteriales</taxon>
        <taxon>Eubacteriaceae</taxon>
        <taxon>Eubacteriaceae incertae sedis</taxon>
        <taxon>Candidatus Allocopromorpha</taxon>
    </lineage>
</organism>
<dbReference type="EMBL" id="DVOB01000131">
    <property type="protein sequence ID" value="HIU96261.1"/>
    <property type="molecule type" value="Genomic_DNA"/>
</dbReference>
<gene>
    <name evidence="6" type="ORF">IAD25_06050</name>
</gene>
<dbReference type="Gene3D" id="2.40.50.1020">
    <property type="entry name" value="LytTr DNA-binding domain"/>
    <property type="match status" value="1"/>
</dbReference>
<evidence type="ECO:0000313" key="7">
    <source>
        <dbReference type="Proteomes" id="UP000824130"/>
    </source>
</evidence>
<keyword evidence="2 4" id="KW-0597">Phosphoprotein</keyword>
<dbReference type="AlphaFoldDB" id="A0A9D1N7C9"/>
<dbReference type="Proteomes" id="UP000824130">
    <property type="component" value="Unassembled WGS sequence"/>
</dbReference>
<dbReference type="SMART" id="SM00850">
    <property type="entry name" value="LytTR"/>
    <property type="match status" value="1"/>
</dbReference>
<dbReference type="GO" id="GO:0003677">
    <property type="term" value="F:DNA binding"/>
    <property type="evidence" value="ECO:0007669"/>
    <property type="project" value="InterPro"/>
</dbReference>
<comment type="caution">
    <text evidence="6">The sequence shown here is derived from an EMBL/GenBank/DDBJ whole genome shotgun (WGS) entry which is preliminary data.</text>
</comment>
<evidence type="ECO:0000256" key="1">
    <source>
        <dbReference type="ARBA" id="ARBA00018672"/>
    </source>
</evidence>
<name>A0A9D1N7C9_9FIRM</name>
<dbReference type="Gene3D" id="3.40.50.2300">
    <property type="match status" value="1"/>
</dbReference>
<dbReference type="Pfam" id="PF04397">
    <property type="entry name" value="LytTR"/>
    <property type="match status" value="1"/>
</dbReference>
<evidence type="ECO:0000256" key="2">
    <source>
        <dbReference type="ARBA" id="ARBA00022553"/>
    </source>
</evidence>
<dbReference type="PANTHER" id="PTHR44591:SF3">
    <property type="entry name" value="RESPONSE REGULATORY DOMAIN-CONTAINING PROTEIN"/>
    <property type="match status" value="1"/>
</dbReference>
<accession>A0A9D1N7C9</accession>
<dbReference type="PROSITE" id="PS50110">
    <property type="entry name" value="RESPONSE_REGULATORY"/>
    <property type="match status" value="1"/>
</dbReference>
<dbReference type="InterPro" id="IPR001789">
    <property type="entry name" value="Sig_transdc_resp-reg_receiver"/>
</dbReference>
<proteinExistence type="predicted"/>
<evidence type="ECO:0000256" key="3">
    <source>
        <dbReference type="ARBA" id="ARBA00024867"/>
    </source>
</evidence>
<dbReference type="PANTHER" id="PTHR44591">
    <property type="entry name" value="STRESS RESPONSE REGULATOR PROTEIN 1"/>
    <property type="match status" value="1"/>
</dbReference>
<reference evidence="6" key="1">
    <citation type="submission" date="2020-10" db="EMBL/GenBank/DDBJ databases">
        <authorList>
            <person name="Gilroy R."/>
        </authorList>
    </citation>
    <scope>NUCLEOTIDE SEQUENCE</scope>
    <source>
        <strain evidence="6">ChiSjej4B22-8349</strain>
    </source>
</reference>
<feature type="domain" description="Response regulatory" evidence="5">
    <location>
        <begin position="3"/>
        <end position="121"/>
    </location>
</feature>
<evidence type="ECO:0000313" key="6">
    <source>
        <dbReference type="EMBL" id="HIU96261.1"/>
    </source>
</evidence>
<sequence length="255" mass="28841">MLKIALCDDEMEQQNMMALLTAEYFNGNANLKMYSDGRKLLDIVDWNGPDVFDLYILDIIMPEMSGIQLGNALRDRGVSAPIVYITTSKDFAVDSYSVQAFHYLVKPVDREQLFTVLARAEKIIEKNKADTITVNTASGTVIISVSDILYAELYSRAARYRLFDGTIIDSLKLHTSFRNAVAQLLSSISFKMLGSSFAVNLHHIKEIQKKELIFVNGATLPIPKGAKNDILRAWMDYWMERNAHRQTDNNEGLPH</sequence>
<reference evidence="6" key="2">
    <citation type="journal article" date="2021" name="PeerJ">
        <title>Extensive microbial diversity within the chicken gut microbiome revealed by metagenomics and culture.</title>
        <authorList>
            <person name="Gilroy R."/>
            <person name="Ravi A."/>
            <person name="Getino M."/>
            <person name="Pursley I."/>
            <person name="Horton D.L."/>
            <person name="Alikhan N.F."/>
            <person name="Baker D."/>
            <person name="Gharbi K."/>
            <person name="Hall N."/>
            <person name="Watson M."/>
            <person name="Adriaenssens E.M."/>
            <person name="Foster-Nyarko E."/>
            <person name="Jarju S."/>
            <person name="Secka A."/>
            <person name="Antonio M."/>
            <person name="Oren A."/>
            <person name="Chaudhuri R.R."/>
            <person name="La Ragione R."/>
            <person name="Hildebrand F."/>
            <person name="Pallen M.J."/>
        </authorList>
    </citation>
    <scope>NUCLEOTIDE SEQUENCE</scope>
    <source>
        <strain evidence="6">ChiSjej4B22-8349</strain>
    </source>
</reference>
<dbReference type="SUPFAM" id="SSF52172">
    <property type="entry name" value="CheY-like"/>
    <property type="match status" value="1"/>
</dbReference>
<evidence type="ECO:0000259" key="5">
    <source>
        <dbReference type="PROSITE" id="PS50110"/>
    </source>
</evidence>
<feature type="modified residue" description="4-aspartylphosphate" evidence="4">
    <location>
        <position position="58"/>
    </location>
</feature>
<dbReference type="Pfam" id="PF00072">
    <property type="entry name" value="Response_reg"/>
    <property type="match status" value="1"/>
</dbReference>
<protein>
    <recommendedName>
        <fullName evidence="1">Stage 0 sporulation protein A homolog</fullName>
    </recommendedName>
</protein>
<comment type="function">
    <text evidence="3">May play the central regulatory role in sporulation. It may be an element of the effector pathway responsible for the activation of sporulation genes in response to nutritional stress. Spo0A may act in concert with spo0H (a sigma factor) to control the expression of some genes that are critical to the sporulation process.</text>
</comment>
<dbReference type="InterPro" id="IPR011006">
    <property type="entry name" value="CheY-like_superfamily"/>
</dbReference>